<accession>A0A061FQ52</accession>
<proteinExistence type="predicted"/>
<reference evidence="1 2" key="1">
    <citation type="journal article" date="2013" name="Genome Biol.">
        <title>The genome sequence of the most widely cultivated cacao type and its use to identify candidate genes regulating pod color.</title>
        <authorList>
            <person name="Motamayor J.C."/>
            <person name="Mockaitis K."/>
            <person name="Schmutz J."/>
            <person name="Haiminen N."/>
            <person name="Iii D.L."/>
            <person name="Cornejo O."/>
            <person name="Findley S.D."/>
            <person name="Zheng P."/>
            <person name="Utro F."/>
            <person name="Royaert S."/>
            <person name="Saski C."/>
            <person name="Jenkins J."/>
            <person name="Podicheti R."/>
            <person name="Zhao M."/>
            <person name="Scheffler B.E."/>
            <person name="Stack J.C."/>
            <person name="Feltus F.A."/>
            <person name="Mustiga G.M."/>
            <person name="Amores F."/>
            <person name="Phillips W."/>
            <person name="Marelli J.P."/>
            <person name="May G.D."/>
            <person name="Shapiro H."/>
            <person name="Ma J."/>
            <person name="Bustamante C.D."/>
            <person name="Schnell R.J."/>
            <person name="Main D."/>
            <person name="Gilbert D."/>
            <person name="Parida L."/>
            <person name="Kuhn D.N."/>
        </authorList>
    </citation>
    <scope>NUCLEOTIDE SEQUENCE [LARGE SCALE GENOMIC DNA]</scope>
    <source>
        <strain evidence="2">cv. Matina 1-6</strain>
    </source>
</reference>
<evidence type="ECO:0000313" key="1">
    <source>
        <dbReference type="EMBL" id="EOY18807.1"/>
    </source>
</evidence>
<dbReference type="InParanoid" id="A0A061FQ52"/>
<dbReference type="HOGENOM" id="CLU_1542800_0_0_1"/>
<dbReference type="AlphaFoldDB" id="A0A061FQ52"/>
<dbReference type="EMBL" id="CM001888">
    <property type="protein sequence ID" value="EOY18807.1"/>
    <property type="molecule type" value="Genomic_DNA"/>
</dbReference>
<sequence>MVTRGSDSKSNRSGKVKEDSLVDCYVEGEGSASVPEMDIRRRKSMLRSDAEEIWEFYSEIGIGFSGGKGGRYLQVGGIRVCGCKQRTPSGPVQHLRNRKKVSLVIGFPAATTSKKRGGNGGRKGERSDVVMENLVAELRSISSAIERSREDFKMIADFIARKEAWLCLPKPVKD</sequence>
<evidence type="ECO:0000313" key="2">
    <source>
        <dbReference type="Proteomes" id="UP000026915"/>
    </source>
</evidence>
<organism evidence="1 2">
    <name type="scientific">Theobroma cacao</name>
    <name type="common">Cacao</name>
    <name type="synonym">Cocoa</name>
    <dbReference type="NCBI Taxonomy" id="3641"/>
    <lineage>
        <taxon>Eukaryota</taxon>
        <taxon>Viridiplantae</taxon>
        <taxon>Streptophyta</taxon>
        <taxon>Embryophyta</taxon>
        <taxon>Tracheophyta</taxon>
        <taxon>Spermatophyta</taxon>
        <taxon>Magnoliopsida</taxon>
        <taxon>eudicotyledons</taxon>
        <taxon>Gunneridae</taxon>
        <taxon>Pentapetalae</taxon>
        <taxon>rosids</taxon>
        <taxon>malvids</taxon>
        <taxon>Malvales</taxon>
        <taxon>Malvaceae</taxon>
        <taxon>Byttnerioideae</taxon>
        <taxon>Theobroma</taxon>
    </lineage>
</organism>
<gene>
    <name evidence="1" type="ORF">TCM_043291</name>
</gene>
<keyword evidence="2" id="KW-1185">Reference proteome</keyword>
<name>A0A061FQ52_THECC</name>
<dbReference type="Proteomes" id="UP000026915">
    <property type="component" value="Chromosome 10"/>
</dbReference>
<protein>
    <submittedName>
        <fullName evidence="1">Uncharacterized protein</fullName>
    </submittedName>
</protein>
<dbReference type="Gramene" id="EOY18807">
    <property type="protein sequence ID" value="EOY18807"/>
    <property type="gene ID" value="TCM_043291"/>
</dbReference>